<evidence type="ECO:0000313" key="1">
    <source>
        <dbReference type="EMBL" id="PID57169.1"/>
    </source>
</evidence>
<organism evidence="1 2">
    <name type="scientific">candidate division KSB3 bacterium</name>
    <dbReference type="NCBI Taxonomy" id="2044937"/>
    <lineage>
        <taxon>Bacteria</taxon>
        <taxon>candidate division KSB3</taxon>
    </lineage>
</organism>
<gene>
    <name evidence="1" type="ORF">CSB45_08030</name>
</gene>
<name>A0A2G6E513_9BACT</name>
<sequence>MPEPVLYDSRPLPHLKGLPCVFPATAFSGCMAEKNHKTLDRTFHHVIVIELLSYAHMSQESHFPSSHDVATLKNFSRLIKR</sequence>
<reference evidence="1 2" key="1">
    <citation type="submission" date="2017-10" db="EMBL/GenBank/DDBJ databases">
        <title>Novel microbial diversity and functional potential in the marine mammal oral microbiome.</title>
        <authorList>
            <person name="Dudek N.K."/>
            <person name="Sun C.L."/>
            <person name="Burstein D."/>
            <person name="Kantor R.S."/>
            <person name="Aliaga Goltsman D.S."/>
            <person name="Bik E.M."/>
            <person name="Thomas B.C."/>
            <person name="Banfield J.F."/>
            <person name="Relman D.A."/>
        </authorList>
    </citation>
    <scope>NUCLEOTIDE SEQUENCE [LARGE SCALE GENOMIC DNA]</scope>
    <source>
        <strain evidence="1">DOLZORAL124_49_17</strain>
    </source>
</reference>
<evidence type="ECO:0000313" key="2">
    <source>
        <dbReference type="Proteomes" id="UP000229740"/>
    </source>
</evidence>
<accession>A0A2G6E513</accession>
<dbReference type="Proteomes" id="UP000229740">
    <property type="component" value="Unassembled WGS sequence"/>
</dbReference>
<dbReference type="EMBL" id="PDPS01000028">
    <property type="protein sequence ID" value="PID57169.1"/>
    <property type="molecule type" value="Genomic_DNA"/>
</dbReference>
<proteinExistence type="predicted"/>
<protein>
    <submittedName>
        <fullName evidence="1">Uncharacterized protein</fullName>
    </submittedName>
</protein>
<comment type="caution">
    <text evidence="1">The sequence shown here is derived from an EMBL/GenBank/DDBJ whole genome shotgun (WGS) entry which is preliminary data.</text>
</comment>
<dbReference type="AlphaFoldDB" id="A0A2G6E513"/>